<protein>
    <submittedName>
        <fullName evidence="1">Putative endonuclease</fullName>
    </submittedName>
</protein>
<dbReference type="InterPro" id="IPR044925">
    <property type="entry name" value="His-Me_finger_sf"/>
</dbReference>
<dbReference type="GO" id="GO:0004519">
    <property type="term" value="F:endonuclease activity"/>
    <property type="evidence" value="ECO:0007669"/>
    <property type="project" value="UniProtKB-KW"/>
</dbReference>
<dbReference type="InterPro" id="IPR004211">
    <property type="entry name" value="Endonuclease_7"/>
</dbReference>
<reference evidence="1" key="1">
    <citation type="journal article" date="2004" name="Proc. Natl. Acad. Sci. U.S.A.">
        <title>Genetic organization of the psbAD region in phages infecting marine Synechococcus strains.</title>
        <authorList>
            <person name="Millard A."/>
            <person name="Clokie M.R."/>
            <person name="Shub D.A."/>
            <person name="Mann N.H."/>
        </authorList>
    </citation>
    <scope>NUCLEOTIDE SEQUENCE</scope>
</reference>
<dbReference type="SUPFAM" id="SSF54060">
    <property type="entry name" value="His-Me finger endonucleases"/>
    <property type="match status" value="1"/>
</dbReference>
<keyword evidence="1" id="KW-0378">Hydrolase</keyword>
<evidence type="ECO:0000313" key="1">
    <source>
        <dbReference type="EMBL" id="CAF32461.1"/>
    </source>
</evidence>
<accession>Q6H945</accession>
<proteinExistence type="predicted"/>
<name>Q6H945_9CAUD</name>
<keyword evidence="1" id="KW-0540">Nuclease</keyword>
<sequence>MTKLYSDLYRTCMTCGEEKLSTEFYVRNKKTGVRHSSCKECDKVRVKSRHKENPERTKNNDLKRLYGITLDEHTQMYEEQNGVCAICKGEGDGKWKKLCVDHDHETGKVRQLLCRNCNMMLGQVNDNVNLLSEMIKYLKRYQ</sequence>
<dbReference type="Pfam" id="PF02945">
    <property type="entry name" value="Endonuclease_7"/>
    <property type="match status" value="1"/>
</dbReference>
<dbReference type="Gene3D" id="3.40.1800.10">
    <property type="entry name" value="His-Me finger endonucleases"/>
    <property type="match status" value="1"/>
</dbReference>
<organism evidence="1">
    <name type="scientific">Cyanophage S-RSM88</name>
    <dbReference type="NCBI Taxonomy" id="264985"/>
    <lineage>
        <taxon>Viruses</taxon>
        <taxon>Duplodnaviria</taxon>
        <taxon>Heunggongvirae</taxon>
        <taxon>Uroviricota</taxon>
        <taxon>Caudoviricetes</taxon>
    </lineage>
</organism>
<dbReference type="EMBL" id="AJ629075">
    <property type="protein sequence ID" value="CAF32461.1"/>
    <property type="molecule type" value="Genomic_DNA"/>
</dbReference>
<keyword evidence="1" id="KW-0255">Endonuclease</keyword>
<dbReference type="InterPro" id="IPR038563">
    <property type="entry name" value="Endonuclease_7_sf"/>
</dbReference>